<dbReference type="AlphaFoldDB" id="A0A0F2THC7"/>
<keyword evidence="8" id="KW-1185">Reference proteome</keyword>
<protein>
    <recommendedName>
        <fullName evidence="9">Sporulation protein SsgA</fullName>
    </recommendedName>
</protein>
<dbReference type="PATRIC" id="fig|359131.3.peg.7757"/>
<keyword evidence="3" id="KW-0132">Cell division</keyword>
<dbReference type="Proteomes" id="UP000033699">
    <property type="component" value="Unassembled WGS sequence"/>
</dbReference>
<dbReference type="EMBL" id="JZKH01000010">
    <property type="protein sequence ID" value="KJS62633.1"/>
    <property type="molecule type" value="Genomic_DNA"/>
</dbReference>
<evidence type="ECO:0000256" key="4">
    <source>
        <dbReference type="ARBA" id="ARBA00022969"/>
    </source>
</evidence>
<name>A0A0F2THC7_STRR3</name>
<comment type="subcellular location">
    <subcellularLocation>
        <location evidence="1">Cell septum</location>
    </subcellularLocation>
</comment>
<dbReference type="InterPro" id="IPR038658">
    <property type="entry name" value="SsgB_sf"/>
</dbReference>
<keyword evidence="5" id="KW-0717">Septation</keyword>
<evidence type="ECO:0000256" key="2">
    <source>
        <dbReference type="ARBA" id="ARBA00009323"/>
    </source>
</evidence>
<evidence type="ECO:0000256" key="1">
    <source>
        <dbReference type="ARBA" id="ARBA00004431"/>
    </source>
</evidence>
<evidence type="ECO:0000256" key="3">
    <source>
        <dbReference type="ARBA" id="ARBA00022618"/>
    </source>
</evidence>
<dbReference type="GO" id="GO:0030428">
    <property type="term" value="C:cell septum"/>
    <property type="evidence" value="ECO:0007669"/>
    <property type="project" value="UniProtKB-SubCell"/>
</dbReference>
<comment type="caution">
    <text evidence="7">The sequence shown here is derived from an EMBL/GenBank/DDBJ whole genome shotgun (WGS) entry which is preliminary data.</text>
</comment>
<accession>A0A0F2THC7</accession>
<organism evidence="7 8">
    <name type="scientific">Streptomyces rubellomurinus (strain ATCC 31215)</name>
    <dbReference type="NCBI Taxonomy" id="359131"/>
    <lineage>
        <taxon>Bacteria</taxon>
        <taxon>Bacillati</taxon>
        <taxon>Actinomycetota</taxon>
        <taxon>Actinomycetes</taxon>
        <taxon>Kitasatosporales</taxon>
        <taxon>Streptomycetaceae</taxon>
        <taxon>Streptomyces</taxon>
    </lineage>
</organism>
<gene>
    <name evidence="7" type="ORF">VM95_07505</name>
</gene>
<evidence type="ECO:0000256" key="5">
    <source>
        <dbReference type="ARBA" id="ARBA00023210"/>
    </source>
</evidence>
<evidence type="ECO:0000313" key="8">
    <source>
        <dbReference type="Proteomes" id="UP000033699"/>
    </source>
</evidence>
<dbReference type="Pfam" id="PF04686">
    <property type="entry name" value="SsgA"/>
    <property type="match status" value="1"/>
</dbReference>
<dbReference type="OrthoDB" id="4186410at2"/>
<dbReference type="Gene3D" id="2.30.31.20">
    <property type="entry name" value="Sporulation-specific cell division protein SsgB"/>
    <property type="match status" value="1"/>
</dbReference>
<evidence type="ECO:0000256" key="6">
    <source>
        <dbReference type="ARBA" id="ARBA00023306"/>
    </source>
</evidence>
<reference evidence="7 8" key="1">
    <citation type="submission" date="2015-02" db="EMBL/GenBank/DDBJ databases">
        <authorList>
            <person name="Ju K.-S."/>
            <person name="Doroghazi J.R."/>
            <person name="Metcalf W."/>
        </authorList>
    </citation>
    <scope>NUCLEOTIDE SEQUENCE [LARGE SCALE GENOMIC DNA]</scope>
    <source>
        <strain evidence="7 8">ATCC 31215</strain>
    </source>
</reference>
<dbReference type="InterPro" id="IPR006776">
    <property type="entry name" value="SsgB"/>
</dbReference>
<dbReference type="RefSeq" id="WP_045693261.1">
    <property type="nucleotide sequence ID" value="NZ_JZKH01000010.1"/>
</dbReference>
<dbReference type="GO" id="GO:0030435">
    <property type="term" value="P:sporulation resulting in formation of a cellular spore"/>
    <property type="evidence" value="ECO:0007669"/>
    <property type="project" value="UniProtKB-KW"/>
</dbReference>
<comment type="similarity">
    <text evidence="2">Belongs to the SsgA family.</text>
</comment>
<keyword evidence="6" id="KW-0131">Cell cycle</keyword>
<evidence type="ECO:0000313" key="7">
    <source>
        <dbReference type="EMBL" id="KJS62633.1"/>
    </source>
</evidence>
<dbReference type="GO" id="GO:0000917">
    <property type="term" value="P:division septum assembly"/>
    <property type="evidence" value="ECO:0007669"/>
    <property type="project" value="UniProtKB-KW"/>
</dbReference>
<keyword evidence="4" id="KW-0749">Sporulation</keyword>
<proteinExistence type="inferred from homology"/>
<sequence length="131" mass="14202">MHALTTPITMRLITGERHTRDLDVAWSYRPDDPCVISLDFRGSGSDAVWELSRDLLAAGVRTPAGEGDVHVSPFDGTRTLIALGGVEGVALLAVRTEELDRFLAATDELVPAGSEHSRIDWDHDLARLLAG</sequence>
<evidence type="ECO:0008006" key="9">
    <source>
        <dbReference type="Google" id="ProtNLM"/>
    </source>
</evidence>